<reference evidence="1 2" key="1">
    <citation type="submission" date="2011-07" db="EMBL/GenBank/DDBJ databases">
        <authorList>
            <person name="Coyne R."/>
            <person name="Brami D."/>
            <person name="Johnson J."/>
            <person name="Hostetler J."/>
            <person name="Hannick L."/>
            <person name="Clark T."/>
            <person name="Cassidy-Hanley D."/>
            <person name="Inman J."/>
        </authorList>
    </citation>
    <scope>NUCLEOTIDE SEQUENCE [LARGE SCALE GENOMIC DNA]</scope>
    <source>
        <strain evidence="1 2">G5</strain>
    </source>
</reference>
<dbReference type="AlphaFoldDB" id="G0QKI8"/>
<dbReference type="GeneID" id="14910458"/>
<dbReference type="EMBL" id="GL983166">
    <property type="protein sequence ID" value="EGR34268.1"/>
    <property type="molecule type" value="Genomic_DNA"/>
</dbReference>
<dbReference type="OrthoDB" id="304884at2759"/>
<dbReference type="InterPro" id="IPR052022">
    <property type="entry name" value="26kDa_periplasmic_antigen"/>
</dbReference>
<dbReference type="Pfam" id="PF04402">
    <property type="entry name" value="SIMPL"/>
    <property type="match status" value="1"/>
</dbReference>
<dbReference type="PANTHER" id="PTHR34387:SF2">
    <property type="entry name" value="SLR1258 PROTEIN"/>
    <property type="match status" value="1"/>
</dbReference>
<dbReference type="PANTHER" id="PTHR34387">
    <property type="entry name" value="SLR1258 PROTEIN"/>
    <property type="match status" value="1"/>
</dbReference>
<protein>
    <recommendedName>
        <fullName evidence="3">DUF541 domain-containing protein</fullName>
    </recommendedName>
</protein>
<sequence length="111" mass="12599">GYKVKNQIQVKSSELEKAEEVIQTAIENGFNTVDFVKYFPDDESIQKAKNDLIGEAVKNAQKKAEIILKDLQYSVDGLKTSSINYQQTKGQKMTMHVTVEFNIKQNIAEDK</sequence>
<evidence type="ECO:0000313" key="1">
    <source>
        <dbReference type="EMBL" id="EGR34268.1"/>
    </source>
</evidence>
<gene>
    <name evidence="1" type="ORF">IMG5_018500</name>
</gene>
<dbReference type="Proteomes" id="UP000008983">
    <property type="component" value="Unassembled WGS sequence"/>
</dbReference>
<dbReference type="InParanoid" id="G0QKI8"/>
<accession>G0QKI8</accession>
<proteinExistence type="predicted"/>
<organism evidence="1 2">
    <name type="scientific">Ichthyophthirius multifiliis</name>
    <name type="common">White spot disease agent</name>
    <name type="synonym">Ich</name>
    <dbReference type="NCBI Taxonomy" id="5932"/>
    <lineage>
        <taxon>Eukaryota</taxon>
        <taxon>Sar</taxon>
        <taxon>Alveolata</taxon>
        <taxon>Ciliophora</taxon>
        <taxon>Intramacronucleata</taxon>
        <taxon>Oligohymenophorea</taxon>
        <taxon>Hymenostomatida</taxon>
        <taxon>Ophryoglenina</taxon>
        <taxon>Ichthyophthirius</taxon>
    </lineage>
</organism>
<dbReference type="RefSeq" id="XP_004039572.1">
    <property type="nucleotide sequence ID" value="XM_004039524.1"/>
</dbReference>
<name>G0QKI8_ICHMU</name>
<dbReference type="GO" id="GO:0006974">
    <property type="term" value="P:DNA damage response"/>
    <property type="evidence" value="ECO:0007669"/>
    <property type="project" value="TreeGrafter"/>
</dbReference>
<keyword evidence="2" id="KW-1185">Reference proteome</keyword>
<evidence type="ECO:0008006" key="3">
    <source>
        <dbReference type="Google" id="ProtNLM"/>
    </source>
</evidence>
<dbReference type="InterPro" id="IPR007497">
    <property type="entry name" value="SIMPL/DUF541"/>
</dbReference>
<dbReference type="Gene3D" id="3.30.110.170">
    <property type="entry name" value="Protein of unknown function (DUF541), domain 1"/>
    <property type="match status" value="1"/>
</dbReference>
<evidence type="ECO:0000313" key="2">
    <source>
        <dbReference type="Proteomes" id="UP000008983"/>
    </source>
</evidence>
<feature type="non-terminal residue" evidence="1">
    <location>
        <position position="1"/>
    </location>
</feature>
<dbReference type="Gene3D" id="3.30.70.2970">
    <property type="entry name" value="Protein of unknown function (DUF541), domain 2"/>
    <property type="match status" value="1"/>
</dbReference>